<name>A0A250JH89_9BACT</name>
<dbReference type="Pfam" id="PF00069">
    <property type="entry name" value="Pkinase"/>
    <property type="match status" value="1"/>
</dbReference>
<dbReference type="GO" id="GO:0004674">
    <property type="term" value="F:protein serine/threonine kinase activity"/>
    <property type="evidence" value="ECO:0007669"/>
    <property type="project" value="UniProtKB-KW"/>
</dbReference>
<evidence type="ECO:0000256" key="6">
    <source>
        <dbReference type="ARBA" id="ARBA00022840"/>
    </source>
</evidence>
<evidence type="ECO:0000313" key="11">
    <source>
        <dbReference type="Proteomes" id="UP000217257"/>
    </source>
</evidence>
<keyword evidence="3" id="KW-0808">Transferase</keyword>
<evidence type="ECO:0000259" key="9">
    <source>
        <dbReference type="PROSITE" id="PS50011"/>
    </source>
</evidence>
<evidence type="ECO:0000313" key="10">
    <source>
        <dbReference type="EMBL" id="ATB42852.1"/>
    </source>
</evidence>
<dbReference type="EC" id="2.7.11.1" evidence="1"/>
<dbReference type="PROSITE" id="PS00108">
    <property type="entry name" value="PROTEIN_KINASE_ST"/>
    <property type="match status" value="1"/>
</dbReference>
<gene>
    <name evidence="10" type="ORF">CYFUS_008331</name>
</gene>
<accession>A0A250JH89</accession>
<feature type="compositionally biased region" description="Polar residues" evidence="8">
    <location>
        <begin position="482"/>
        <end position="501"/>
    </location>
</feature>
<dbReference type="PANTHER" id="PTHR43289:SF6">
    <property type="entry name" value="SERINE_THREONINE-PROTEIN KINASE NEKL-3"/>
    <property type="match status" value="1"/>
</dbReference>
<dbReference type="InterPro" id="IPR011009">
    <property type="entry name" value="Kinase-like_dom_sf"/>
</dbReference>
<dbReference type="GO" id="GO:0005524">
    <property type="term" value="F:ATP binding"/>
    <property type="evidence" value="ECO:0007669"/>
    <property type="project" value="UniProtKB-UniRule"/>
</dbReference>
<dbReference type="FunFam" id="1.10.510.10:FF:000021">
    <property type="entry name" value="Serine/threonine protein kinase"/>
    <property type="match status" value="1"/>
</dbReference>
<feature type="region of interest" description="Disordered" evidence="8">
    <location>
        <begin position="400"/>
        <end position="428"/>
    </location>
</feature>
<dbReference type="InterPro" id="IPR017441">
    <property type="entry name" value="Protein_kinase_ATP_BS"/>
</dbReference>
<dbReference type="Pfam" id="PF08308">
    <property type="entry name" value="PEGA"/>
    <property type="match status" value="1"/>
</dbReference>
<evidence type="ECO:0000256" key="3">
    <source>
        <dbReference type="ARBA" id="ARBA00022679"/>
    </source>
</evidence>
<dbReference type="InterPro" id="IPR013229">
    <property type="entry name" value="PEGA"/>
</dbReference>
<evidence type="ECO:0000256" key="8">
    <source>
        <dbReference type="SAM" id="MobiDB-lite"/>
    </source>
</evidence>
<dbReference type="InterPro" id="IPR000719">
    <property type="entry name" value="Prot_kinase_dom"/>
</dbReference>
<reference evidence="10 11" key="1">
    <citation type="submission" date="2017-06" db="EMBL/GenBank/DDBJ databases">
        <title>Sequencing and comparative analysis of myxobacterial genomes.</title>
        <authorList>
            <person name="Rupp O."/>
            <person name="Goesmann A."/>
            <person name="Sogaard-Andersen L."/>
        </authorList>
    </citation>
    <scope>NUCLEOTIDE SEQUENCE [LARGE SCALE GENOMIC DNA]</scope>
    <source>
        <strain evidence="10 11">DSM 52655</strain>
    </source>
</reference>
<keyword evidence="6 7" id="KW-0067">ATP-binding</keyword>
<proteinExistence type="predicted"/>
<dbReference type="SMART" id="SM00220">
    <property type="entry name" value="S_TKc"/>
    <property type="match status" value="1"/>
</dbReference>
<evidence type="ECO:0000256" key="1">
    <source>
        <dbReference type="ARBA" id="ARBA00012513"/>
    </source>
</evidence>
<dbReference type="Gene3D" id="1.10.510.10">
    <property type="entry name" value="Transferase(Phosphotransferase) domain 1"/>
    <property type="match status" value="1"/>
</dbReference>
<dbReference type="RefSeq" id="WP_198316324.1">
    <property type="nucleotide sequence ID" value="NZ_CP022098.1"/>
</dbReference>
<evidence type="ECO:0000256" key="5">
    <source>
        <dbReference type="ARBA" id="ARBA00022777"/>
    </source>
</evidence>
<keyword evidence="4 7" id="KW-0547">Nucleotide-binding</keyword>
<dbReference type="PROSITE" id="PS50011">
    <property type="entry name" value="PROTEIN_KINASE_DOM"/>
    <property type="match status" value="1"/>
</dbReference>
<feature type="domain" description="Protein kinase" evidence="9">
    <location>
        <begin position="34"/>
        <end position="302"/>
    </location>
</feature>
<feature type="compositionally biased region" description="Basic and acidic residues" evidence="8">
    <location>
        <begin position="469"/>
        <end position="481"/>
    </location>
</feature>
<dbReference type="EMBL" id="CP022098">
    <property type="protein sequence ID" value="ATB42852.1"/>
    <property type="molecule type" value="Genomic_DNA"/>
</dbReference>
<evidence type="ECO:0000256" key="7">
    <source>
        <dbReference type="PROSITE-ProRule" id="PRU10141"/>
    </source>
</evidence>
<keyword evidence="2" id="KW-0723">Serine/threonine-protein kinase</keyword>
<dbReference type="KEGG" id="cfus:CYFUS_008331"/>
<protein>
    <recommendedName>
        <fullName evidence="1">non-specific serine/threonine protein kinase</fullName>
        <ecNumber evidence="1">2.7.11.1</ecNumber>
    </recommendedName>
</protein>
<feature type="compositionally biased region" description="Pro residues" evidence="8">
    <location>
        <begin position="400"/>
        <end position="416"/>
    </location>
</feature>
<feature type="binding site" evidence="7">
    <location>
        <position position="63"/>
    </location>
    <ligand>
        <name>ATP</name>
        <dbReference type="ChEBI" id="CHEBI:30616"/>
    </ligand>
</feature>
<dbReference type="AlphaFoldDB" id="A0A250JH89"/>
<dbReference type="SUPFAM" id="SSF56112">
    <property type="entry name" value="Protein kinase-like (PK-like)"/>
    <property type="match status" value="1"/>
</dbReference>
<evidence type="ECO:0000256" key="2">
    <source>
        <dbReference type="ARBA" id="ARBA00022527"/>
    </source>
</evidence>
<dbReference type="CDD" id="cd14014">
    <property type="entry name" value="STKc_PknB_like"/>
    <property type="match status" value="1"/>
</dbReference>
<dbReference type="PANTHER" id="PTHR43289">
    <property type="entry name" value="MITOGEN-ACTIVATED PROTEIN KINASE KINASE KINASE 20-RELATED"/>
    <property type="match status" value="1"/>
</dbReference>
<keyword evidence="5" id="KW-0418">Kinase</keyword>
<dbReference type="PROSITE" id="PS00107">
    <property type="entry name" value="PROTEIN_KINASE_ATP"/>
    <property type="match status" value="1"/>
</dbReference>
<dbReference type="InterPro" id="IPR008271">
    <property type="entry name" value="Ser/Thr_kinase_AS"/>
</dbReference>
<organism evidence="10 11">
    <name type="scientific">Cystobacter fuscus</name>
    <dbReference type="NCBI Taxonomy" id="43"/>
    <lineage>
        <taxon>Bacteria</taxon>
        <taxon>Pseudomonadati</taxon>
        <taxon>Myxococcota</taxon>
        <taxon>Myxococcia</taxon>
        <taxon>Myxococcales</taxon>
        <taxon>Cystobacterineae</taxon>
        <taxon>Archangiaceae</taxon>
        <taxon>Cystobacter</taxon>
    </lineage>
</organism>
<feature type="region of interest" description="Disordered" evidence="8">
    <location>
        <begin position="469"/>
        <end position="511"/>
    </location>
</feature>
<dbReference type="Proteomes" id="UP000217257">
    <property type="component" value="Chromosome"/>
</dbReference>
<sequence>MPRCPTCQSEYAEDVSFCPRDGAALLPAVLEGRYRLLSPLGAGGMGVVYLAEHLGLRKSVAVKLLRGELSRDPVFTRRFEQEAIAASQIGHEHIVNVTDLGRTPSGELFYVMELLEGESLGALLLREHFLPLWRAVPILTQVCWALEAAHARGIVHRDVKPQNVMLLRRQGQADFVKVVDFGISKVMQGQTGSGLTEAGAILGTANYMAPEQAAGGTVDARADVYSLGVLTYEVCTGSLPFRGDNTFATMLQHLEATAEPPGRRRPDLGLPPELDALVLSALAKDPAARPTLETFRAGLEALAPGRVPLQLTPAMATGHVSALPSAAPFAAPPAVAEPFEPTVVSTRSLESVHQGRRGGLLVGGVGALLLLGGVGLWAITSRGPAVAPSAVPAQVAAPAPVPAVEPPKESAPPLAPARPRLSIASRPEGATVTLGGRVLGVTPLELERPDGDAGSLRLTLKGYAPKELEHLPEGERLDVTLKKTSQQSARTDKPQTGNAQGKVQDLKANPF</sequence>
<evidence type="ECO:0000256" key="4">
    <source>
        <dbReference type="ARBA" id="ARBA00022741"/>
    </source>
</evidence>
<dbReference type="Gene3D" id="3.30.200.20">
    <property type="entry name" value="Phosphorylase Kinase, domain 1"/>
    <property type="match status" value="1"/>
</dbReference>